<dbReference type="EMBL" id="FNKQ01000003">
    <property type="protein sequence ID" value="SDQ72338.1"/>
    <property type="molecule type" value="Genomic_DNA"/>
</dbReference>
<evidence type="ECO:0000313" key="3">
    <source>
        <dbReference type="EMBL" id="SDQ72338.1"/>
    </source>
</evidence>
<dbReference type="InterPro" id="IPR016181">
    <property type="entry name" value="Acyl_CoA_acyltransferase"/>
</dbReference>
<keyword evidence="3" id="KW-0687">Ribonucleoprotein</keyword>
<keyword evidence="5" id="KW-1185">Reference proteome</keyword>
<dbReference type="InterPro" id="IPR000182">
    <property type="entry name" value="GNAT_dom"/>
</dbReference>
<dbReference type="SUPFAM" id="SSF55729">
    <property type="entry name" value="Acyl-CoA N-acyltransferases (Nat)"/>
    <property type="match status" value="1"/>
</dbReference>
<dbReference type="GO" id="GO:0005840">
    <property type="term" value="C:ribosome"/>
    <property type="evidence" value="ECO:0007669"/>
    <property type="project" value="UniProtKB-KW"/>
</dbReference>
<dbReference type="GO" id="GO:0016747">
    <property type="term" value="F:acyltransferase activity, transferring groups other than amino-acyl groups"/>
    <property type="evidence" value="ECO:0007669"/>
    <property type="project" value="InterPro"/>
</dbReference>
<dbReference type="AlphaFoldDB" id="A0A1H1D824"/>
<evidence type="ECO:0000313" key="4">
    <source>
        <dbReference type="Proteomes" id="UP000199289"/>
    </source>
</evidence>
<reference evidence="2 5" key="3">
    <citation type="submission" date="2018-07" db="EMBL/GenBank/DDBJ databases">
        <title>Genome sequence of extremly halophilic archaeon Halopelagius longus strain BC12-B1.</title>
        <authorList>
            <person name="Zhang X."/>
        </authorList>
    </citation>
    <scope>NUCLEOTIDE SEQUENCE [LARGE SCALE GENOMIC DNA]</scope>
    <source>
        <strain evidence="2 5">BC12-B1</strain>
    </source>
</reference>
<dbReference type="Proteomes" id="UP000255421">
    <property type="component" value="Unassembled WGS sequence"/>
</dbReference>
<evidence type="ECO:0000259" key="1">
    <source>
        <dbReference type="PROSITE" id="PS51186"/>
    </source>
</evidence>
<dbReference type="Pfam" id="PF00583">
    <property type="entry name" value="Acetyltransf_1"/>
    <property type="match status" value="1"/>
</dbReference>
<dbReference type="PANTHER" id="PTHR43072:SF52">
    <property type="entry name" value="GCN5-RELATED N-ACETYLTRANSFERASE"/>
    <property type="match status" value="1"/>
</dbReference>
<evidence type="ECO:0000313" key="2">
    <source>
        <dbReference type="EMBL" id="RDI71204.1"/>
    </source>
</evidence>
<dbReference type="Gene3D" id="3.40.630.30">
    <property type="match status" value="1"/>
</dbReference>
<name>A0A1H1D824_9EURY</name>
<evidence type="ECO:0000313" key="5">
    <source>
        <dbReference type="Proteomes" id="UP000255421"/>
    </source>
</evidence>
<protein>
    <submittedName>
        <fullName evidence="2">GNAT family N-acetyltransferase</fullName>
    </submittedName>
    <submittedName>
        <fullName evidence="3">Ribosomal protein S18 acetylase RimI</fullName>
    </submittedName>
</protein>
<dbReference type="PANTHER" id="PTHR43072">
    <property type="entry name" value="N-ACETYLTRANSFERASE"/>
    <property type="match status" value="1"/>
</dbReference>
<keyword evidence="2" id="KW-0808">Transferase</keyword>
<reference evidence="4" key="2">
    <citation type="submission" date="2016-10" db="EMBL/GenBank/DDBJ databases">
        <authorList>
            <person name="Varghese N."/>
            <person name="Submissions S."/>
        </authorList>
    </citation>
    <scope>NUCLEOTIDE SEQUENCE [LARGE SCALE GENOMIC DNA]</scope>
    <source>
        <strain evidence="4">CGMCC 1.12397</strain>
    </source>
</reference>
<dbReference type="PROSITE" id="PS51186">
    <property type="entry name" value="GNAT"/>
    <property type="match status" value="1"/>
</dbReference>
<feature type="domain" description="N-acetyltransferase" evidence="1">
    <location>
        <begin position="4"/>
        <end position="178"/>
    </location>
</feature>
<keyword evidence="3" id="KW-0689">Ribosomal protein</keyword>
<dbReference type="OrthoDB" id="11597at2157"/>
<dbReference type="RefSeq" id="WP_092537420.1">
    <property type="nucleotide sequence ID" value="NZ_FNKQ01000003.1"/>
</dbReference>
<organism evidence="3 4">
    <name type="scientific">Halopelagius longus</name>
    <dbReference type="NCBI Taxonomy" id="1236180"/>
    <lineage>
        <taxon>Archaea</taxon>
        <taxon>Methanobacteriati</taxon>
        <taxon>Methanobacteriota</taxon>
        <taxon>Stenosarchaea group</taxon>
        <taxon>Halobacteria</taxon>
        <taxon>Halobacteriales</taxon>
        <taxon>Haloferacaceae</taxon>
    </lineage>
</organism>
<sequence length="181" mass="19574">MIEVTVREATADDVPAVRRIARRGWNAAYGDLLSQETIDAAMATWYAPDATRATVEGGDAAYFVAEPTGDASEPTSGDRGTPSDVVGFAAGGPSETAGVATLSAIYVDPDHWGGGVGTALLERVEEFCREEGCETLEIRVLSENRVGRSFYRSKGYEAVEKRDTKLFGEAVREFVFRGRLR</sequence>
<gene>
    <name evidence="2" type="ORF">DWB78_05350</name>
    <name evidence="3" type="ORF">SAMN05216278_2265</name>
</gene>
<dbReference type="CDD" id="cd04301">
    <property type="entry name" value="NAT_SF"/>
    <property type="match status" value="1"/>
</dbReference>
<dbReference type="Proteomes" id="UP000199289">
    <property type="component" value="Unassembled WGS sequence"/>
</dbReference>
<proteinExistence type="predicted"/>
<dbReference type="EMBL" id="QQST01000001">
    <property type="protein sequence ID" value="RDI71204.1"/>
    <property type="molecule type" value="Genomic_DNA"/>
</dbReference>
<reference evidence="3" key="1">
    <citation type="submission" date="2016-10" db="EMBL/GenBank/DDBJ databases">
        <authorList>
            <person name="de Groot N.N."/>
        </authorList>
    </citation>
    <scope>NUCLEOTIDE SEQUENCE [LARGE SCALE GENOMIC DNA]</scope>
    <source>
        <strain evidence="3">CGMCC 1.12397</strain>
    </source>
</reference>
<accession>A0A1H1D824</accession>